<reference evidence="2 3" key="1">
    <citation type="journal article" date="2014" name="Int. J. Syst. Evol. Microbiol.">
        <title>Complete genome sequence of Corynebacterium casei LMG S-19264T (=DSM 44701T), isolated from a smear-ripened cheese.</title>
        <authorList>
            <consortium name="US DOE Joint Genome Institute (JGI-PGF)"/>
            <person name="Walter F."/>
            <person name="Albersmeier A."/>
            <person name="Kalinowski J."/>
            <person name="Ruckert C."/>
        </authorList>
    </citation>
    <scope>NUCLEOTIDE SEQUENCE [LARGE SCALE GENOMIC DNA]</scope>
    <source>
        <strain evidence="2 3">CGMCC 4.7111</strain>
    </source>
</reference>
<evidence type="ECO:0000313" key="3">
    <source>
        <dbReference type="Proteomes" id="UP000600365"/>
    </source>
</evidence>
<organism evidence="2 3">
    <name type="scientific">Streptomyces albiflavescens</name>
    <dbReference type="NCBI Taxonomy" id="1623582"/>
    <lineage>
        <taxon>Bacteria</taxon>
        <taxon>Bacillati</taxon>
        <taxon>Actinomycetota</taxon>
        <taxon>Actinomycetes</taxon>
        <taxon>Kitasatosporales</taxon>
        <taxon>Streptomycetaceae</taxon>
        <taxon>Streptomyces</taxon>
    </lineage>
</organism>
<dbReference type="EMBL" id="BMMM01000001">
    <property type="protein sequence ID" value="GGN50176.1"/>
    <property type="molecule type" value="Genomic_DNA"/>
</dbReference>
<accession>A0A918CYT3</accession>
<feature type="region of interest" description="Disordered" evidence="1">
    <location>
        <begin position="69"/>
        <end position="118"/>
    </location>
</feature>
<proteinExistence type="predicted"/>
<dbReference type="AlphaFoldDB" id="A0A918CYT3"/>
<keyword evidence="3" id="KW-1185">Reference proteome</keyword>
<sequence length="132" mass="14131">MISQVSDKVARHFGGTLSFRALVPAPGARTDWRLPDNSRSFARVAATVLAGVGGQYKAVAKTLETALETSEARQKIAPPKNPLSASRGDSVSGGAAVRRSAPASTWIQRRPGSALNPPRAWARREVNFLRQP</sequence>
<dbReference type="Proteomes" id="UP000600365">
    <property type="component" value="Unassembled WGS sequence"/>
</dbReference>
<protein>
    <submittedName>
        <fullName evidence="2">Uncharacterized protein</fullName>
    </submittedName>
</protein>
<evidence type="ECO:0000256" key="1">
    <source>
        <dbReference type="SAM" id="MobiDB-lite"/>
    </source>
</evidence>
<evidence type="ECO:0000313" key="2">
    <source>
        <dbReference type="EMBL" id="GGN50176.1"/>
    </source>
</evidence>
<gene>
    <name evidence="2" type="ORF">GCM10011579_004690</name>
</gene>
<name>A0A918CYT3_9ACTN</name>
<comment type="caution">
    <text evidence="2">The sequence shown here is derived from an EMBL/GenBank/DDBJ whole genome shotgun (WGS) entry which is preliminary data.</text>
</comment>